<dbReference type="InterPro" id="IPR000477">
    <property type="entry name" value="RT_dom"/>
</dbReference>
<dbReference type="SUPFAM" id="SSF56672">
    <property type="entry name" value="DNA/RNA polymerases"/>
    <property type="match status" value="1"/>
</dbReference>
<dbReference type="OMA" id="ESAPKDC"/>
<evidence type="ECO:0000259" key="2">
    <source>
        <dbReference type="Pfam" id="PF00078"/>
    </source>
</evidence>
<dbReference type="eggNOG" id="KOG1075">
    <property type="taxonomic scope" value="Eukaryota"/>
</dbReference>
<evidence type="ECO:0000313" key="3">
    <source>
        <dbReference type="EnsemblMetazoa" id="Aqu2.1.42988_001"/>
    </source>
</evidence>
<dbReference type="CDD" id="cd01650">
    <property type="entry name" value="RT_nLTR_like"/>
    <property type="match status" value="1"/>
</dbReference>
<dbReference type="EnsemblMetazoa" id="Aqu2.1.42988_001">
    <property type="protein sequence ID" value="Aqu2.1.42988_001"/>
    <property type="gene ID" value="Aqu2.1.42988"/>
</dbReference>
<keyword evidence="1" id="KW-0732">Signal</keyword>
<sequence length="196" mass="22304">MIGPLLLIRCASALFRLIQFLFSQFLLYGSIPQEWKVLLITPVHKSGDKSSAKNYRPISLLCSLCKILERFVFDHIMSFVAPAISVSQFGFVKGRSTQQQLITMLHGIADNLDNWLASDIAYLDLKKAFDTVSHDILLSKLRSLGINGQIFNWLLNYLTNCTQQVTINGSLSSPLGSYLVYPRQHYRSFYVFTIFQ</sequence>
<dbReference type="InParanoid" id="A0A1X7VU98"/>
<feature type="signal peptide" evidence="1">
    <location>
        <begin position="1"/>
        <end position="23"/>
    </location>
</feature>
<dbReference type="PANTHER" id="PTHR19446">
    <property type="entry name" value="REVERSE TRANSCRIPTASES"/>
    <property type="match status" value="1"/>
</dbReference>
<dbReference type="STRING" id="400682.A0A1X7VU98"/>
<dbReference type="AlphaFoldDB" id="A0A1X7VU98"/>
<organism evidence="3">
    <name type="scientific">Amphimedon queenslandica</name>
    <name type="common">Sponge</name>
    <dbReference type="NCBI Taxonomy" id="400682"/>
    <lineage>
        <taxon>Eukaryota</taxon>
        <taxon>Metazoa</taxon>
        <taxon>Porifera</taxon>
        <taxon>Demospongiae</taxon>
        <taxon>Heteroscleromorpha</taxon>
        <taxon>Haplosclerida</taxon>
        <taxon>Niphatidae</taxon>
        <taxon>Amphimedon</taxon>
    </lineage>
</organism>
<feature type="domain" description="Reverse transcriptase" evidence="2">
    <location>
        <begin position="49"/>
        <end position="170"/>
    </location>
</feature>
<feature type="chain" id="PRO_5010889778" description="Reverse transcriptase domain-containing protein" evidence="1">
    <location>
        <begin position="24"/>
        <end position="196"/>
    </location>
</feature>
<name>A0A1X7VU98_AMPQE</name>
<dbReference type="Pfam" id="PF00078">
    <property type="entry name" value="RVT_1"/>
    <property type="match status" value="1"/>
</dbReference>
<evidence type="ECO:0000256" key="1">
    <source>
        <dbReference type="SAM" id="SignalP"/>
    </source>
</evidence>
<proteinExistence type="predicted"/>
<protein>
    <recommendedName>
        <fullName evidence="2">Reverse transcriptase domain-containing protein</fullName>
    </recommendedName>
</protein>
<accession>A0A1X7VU98</accession>
<dbReference type="InterPro" id="IPR043502">
    <property type="entry name" value="DNA/RNA_pol_sf"/>
</dbReference>
<reference evidence="3" key="1">
    <citation type="submission" date="2017-05" db="UniProtKB">
        <authorList>
            <consortium name="EnsemblMetazoa"/>
        </authorList>
    </citation>
    <scope>IDENTIFICATION</scope>
</reference>